<comment type="caution">
    <text evidence="1">The sequence shown here is derived from an EMBL/GenBank/DDBJ whole genome shotgun (WGS) entry which is preliminary data.</text>
</comment>
<dbReference type="Proteomes" id="UP000823597">
    <property type="component" value="Unassembled WGS sequence"/>
</dbReference>
<reference evidence="1" key="2">
    <citation type="journal article" date="2021" name="PeerJ">
        <title>Extensive microbial diversity within the chicken gut microbiome revealed by metagenomics and culture.</title>
        <authorList>
            <person name="Gilroy R."/>
            <person name="Ravi A."/>
            <person name="Getino M."/>
            <person name="Pursley I."/>
            <person name="Horton D.L."/>
            <person name="Alikhan N.F."/>
            <person name="Baker D."/>
            <person name="Gharbi K."/>
            <person name="Hall N."/>
            <person name="Watson M."/>
            <person name="Adriaenssens E.M."/>
            <person name="Foster-Nyarko E."/>
            <person name="Jarju S."/>
            <person name="Secka A."/>
            <person name="Antonio M."/>
            <person name="Oren A."/>
            <person name="Chaudhuri R.R."/>
            <person name="La Ragione R."/>
            <person name="Hildebrand F."/>
            <person name="Pallen M.J."/>
        </authorList>
    </citation>
    <scope>NUCLEOTIDE SEQUENCE</scope>
    <source>
        <strain evidence="1">10037</strain>
    </source>
</reference>
<gene>
    <name evidence="1" type="ORF">IAB93_02450</name>
</gene>
<evidence type="ECO:0000313" key="1">
    <source>
        <dbReference type="EMBL" id="MBO8464843.1"/>
    </source>
</evidence>
<accession>A0A9D9I2U0</accession>
<name>A0A9D9I2U0_9BACT</name>
<organism evidence="1 2">
    <name type="scientific">Candidatus Merdivivens pullistercoris</name>
    <dbReference type="NCBI Taxonomy" id="2840873"/>
    <lineage>
        <taxon>Bacteria</taxon>
        <taxon>Pseudomonadati</taxon>
        <taxon>Bacteroidota</taxon>
        <taxon>Bacteroidia</taxon>
        <taxon>Bacteroidales</taxon>
        <taxon>Muribaculaceae</taxon>
        <taxon>Muribaculaceae incertae sedis</taxon>
        <taxon>Candidatus Merdivivens</taxon>
    </lineage>
</organism>
<dbReference type="AlphaFoldDB" id="A0A9D9I2U0"/>
<proteinExistence type="predicted"/>
<sequence length="614" mass="69349">MKTLFSIIRHVGLALSVIFCFPLSGCTEEKPLPSMVFDYPEISTSAEASALEIHVRLENFPDEYELKFSCPDEWVWGFKESEKGIISFNTDANEAEEPRETEVTVTADGLECHGSFTVLQAGKDMEEPDEPDDPDEPVDPDAPVFEIIIDGVSSSTVSYSIVPRDKEMTYMVMVAERLYFDSFESDEAFFNDCLDLFRDYAAEYGMDFYDYLMKHVLQSGDDMDNEMFVMETKTVRYVCANGIDESGTMTTPVYKEPFAEGYEGFKEMDFDIQCDVDGVEVEMTVVPSDDGRRYYVDAVEKSIVDYYGIETYMQEKINQLIAIGEIFGETADEIIAERVSYGRQVFSFSMEKSSTEYVGCAFSVEPYGIINSNIVTKEFETGEIQGSDNVISIEMSAVNVNSAHYKVTTSNDDGYLIFFEPASSFEGMDDSEIISRLIESKPNIDYYVIYGDTEDDVKGLDADTEYLALAFGYKGGEATTELFKTGFRTLSSSDSEGMTFEISVSNITKFSADVTIVADPETALYYWKEALADASEEEIRASIDEAVEQEIWSGFFDTRAEYFLEYGTRGSFTKYKDLYPGTKYKIFAVGISEETGDYTTEFYYSEQFETPPVY</sequence>
<protein>
    <submittedName>
        <fullName evidence="1">BACON domain-containing protein</fullName>
    </submittedName>
</protein>
<evidence type="ECO:0000313" key="2">
    <source>
        <dbReference type="Proteomes" id="UP000823597"/>
    </source>
</evidence>
<dbReference type="EMBL" id="JADIME010000028">
    <property type="protein sequence ID" value="MBO8464843.1"/>
    <property type="molecule type" value="Genomic_DNA"/>
</dbReference>
<reference evidence="1" key="1">
    <citation type="submission" date="2020-10" db="EMBL/GenBank/DDBJ databases">
        <authorList>
            <person name="Gilroy R."/>
        </authorList>
    </citation>
    <scope>NUCLEOTIDE SEQUENCE</scope>
    <source>
        <strain evidence="1">10037</strain>
    </source>
</reference>